<proteinExistence type="inferred from homology"/>
<dbReference type="OrthoDB" id="9779at2157"/>
<feature type="transmembrane region" description="Helical" evidence="8">
    <location>
        <begin position="427"/>
        <end position="444"/>
    </location>
</feature>
<feature type="transmembrane region" description="Helical" evidence="8">
    <location>
        <begin position="120"/>
        <end position="140"/>
    </location>
</feature>
<feature type="transmembrane region" description="Helical" evidence="8">
    <location>
        <begin position="258"/>
        <end position="282"/>
    </location>
</feature>
<dbReference type="InterPro" id="IPR038377">
    <property type="entry name" value="Na/Glc_symporter_sf"/>
</dbReference>
<gene>
    <name evidence="9" type="ordered locus">Mhar_2190</name>
</gene>
<dbReference type="HOGENOM" id="CLU_018808_15_3_2"/>
<dbReference type="PANTHER" id="PTHR48086:SF7">
    <property type="entry name" value="SODIUM-SOLUTE SYMPORTER-RELATED"/>
    <property type="match status" value="1"/>
</dbReference>
<reference evidence="9 10" key="1">
    <citation type="journal article" date="2012" name="PLoS ONE">
        <title>The genome characteristics and predicted function of methyl-group oxidation pathway in the obligate aceticlastic methanogens, Methanosaeta spp.</title>
        <authorList>
            <person name="Zhu J."/>
            <person name="Zheng H."/>
            <person name="Ai G."/>
            <person name="Zhang G."/>
            <person name="Liu D."/>
            <person name="Liu X."/>
            <person name="Dong X."/>
        </authorList>
    </citation>
    <scope>NUCLEOTIDE SEQUENCE [LARGE SCALE GENOMIC DNA]</scope>
    <source>
        <strain evidence="9 10">6Ac</strain>
    </source>
</reference>
<sequence>MVYDPWTTGLLLAGYLLAMTAVGAAAARRSKTVEGFFLAERGLGPAILTATLTATILGASSTLGMAGLGFREGLTGAWWLLSGTAGLLILSFFLAERVRATGCFTLPELLGATYDRRVRLAASALILVSWVGVIAAQIVASGKLLGILFGPRQEAFMVAAALVFVGYTALGGQRSIVKTDALQLLVLLLGLALVSWRALQLAGPDLLAGESFPTSEARGWPEVAGLVLVVGSAYLAGPDIYSRLLSASDPGTARRAALAAAVILVPIAFVITALGIAARALYPAILPEEALPVLMAETLSPLGAGIVAAALLSALISSADTTLLTATSILALDLFGAAKPDASAGEILWVSRAGCLLIGGVALLSALRLPEIISNLLAAYTVFAGGLIVPLVAGFERERLRLTPSGALAGLLGGGTVALLFGGRWPLLGMATSAVLLFAVSWLLPQSKRLIRG</sequence>
<dbReference type="RefSeq" id="WP_014587718.1">
    <property type="nucleotide sequence ID" value="NC_017527.1"/>
</dbReference>
<feature type="transmembrane region" description="Helical" evidence="8">
    <location>
        <begin position="219"/>
        <end position="237"/>
    </location>
</feature>
<dbReference type="Proteomes" id="UP000005877">
    <property type="component" value="Chromosome"/>
</dbReference>
<evidence type="ECO:0000256" key="8">
    <source>
        <dbReference type="SAM" id="Phobius"/>
    </source>
</evidence>
<feature type="transmembrane region" description="Helical" evidence="8">
    <location>
        <begin position="76"/>
        <end position="95"/>
    </location>
</feature>
<comment type="subcellular location">
    <subcellularLocation>
        <location evidence="1">Membrane</location>
        <topology evidence="1">Multi-pass membrane protein</topology>
    </subcellularLocation>
</comment>
<dbReference type="KEGG" id="mhi:Mhar_2190"/>
<dbReference type="GO" id="GO:0022857">
    <property type="term" value="F:transmembrane transporter activity"/>
    <property type="evidence" value="ECO:0007669"/>
    <property type="project" value="InterPro"/>
</dbReference>
<dbReference type="PATRIC" id="fig|1110509.7.peg.2424"/>
<name>G7WR81_METH6</name>
<dbReference type="STRING" id="1110509.Mhar_2190"/>
<dbReference type="CDD" id="cd10322">
    <property type="entry name" value="SLC5sbd"/>
    <property type="match status" value="1"/>
</dbReference>
<dbReference type="PANTHER" id="PTHR48086">
    <property type="entry name" value="SODIUM/PROLINE SYMPORTER-RELATED"/>
    <property type="match status" value="1"/>
</dbReference>
<feature type="transmembrane region" description="Helical" evidence="8">
    <location>
        <begin position="347"/>
        <end position="366"/>
    </location>
</feature>
<dbReference type="InterPro" id="IPR050277">
    <property type="entry name" value="Sodium:Solute_Symporter"/>
</dbReference>
<keyword evidence="5 8" id="KW-1133">Transmembrane helix</keyword>
<keyword evidence="6 8" id="KW-0472">Membrane</keyword>
<evidence type="ECO:0000256" key="6">
    <source>
        <dbReference type="ARBA" id="ARBA00023136"/>
    </source>
</evidence>
<evidence type="ECO:0000313" key="10">
    <source>
        <dbReference type="Proteomes" id="UP000005877"/>
    </source>
</evidence>
<accession>G7WR81</accession>
<dbReference type="EMBL" id="CP003117">
    <property type="protein sequence ID" value="AET65542.1"/>
    <property type="molecule type" value="Genomic_DNA"/>
</dbReference>
<dbReference type="GO" id="GO:0005886">
    <property type="term" value="C:plasma membrane"/>
    <property type="evidence" value="ECO:0007669"/>
    <property type="project" value="TreeGrafter"/>
</dbReference>
<evidence type="ECO:0000313" key="9">
    <source>
        <dbReference type="EMBL" id="AET65542.1"/>
    </source>
</evidence>
<evidence type="ECO:0000256" key="4">
    <source>
        <dbReference type="ARBA" id="ARBA00022692"/>
    </source>
</evidence>
<keyword evidence="3" id="KW-0813">Transport</keyword>
<feature type="transmembrane region" description="Helical" evidence="8">
    <location>
        <begin position="372"/>
        <end position="395"/>
    </location>
</feature>
<feature type="transmembrane region" description="Helical" evidence="8">
    <location>
        <begin position="302"/>
        <end position="335"/>
    </location>
</feature>
<feature type="transmembrane region" description="Helical" evidence="8">
    <location>
        <begin position="6"/>
        <end position="27"/>
    </location>
</feature>
<dbReference type="InterPro" id="IPR001734">
    <property type="entry name" value="Na/solute_symporter"/>
</dbReference>
<comment type="similarity">
    <text evidence="2 7">Belongs to the sodium:solute symporter (SSF) (TC 2.A.21) family.</text>
</comment>
<feature type="transmembrane region" description="Helical" evidence="8">
    <location>
        <begin position="152"/>
        <end position="170"/>
    </location>
</feature>
<organism evidence="9 10">
    <name type="scientific">Methanothrix harundinacea (strain 6Ac)</name>
    <name type="common">Methanosaeta harundinacea</name>
    <dbReference type="NCBI Taxonomy" id="1110509"/>
    <lineage>
        <taxon>Archaea</taxon>
        <taxon>Methanobacteriati</taxon>
        <taxon>Methanobacteriota</taxon>
        <taxon>Stenosarchaea group</taxon>
        <taxon>Methanomicrobia</taxon>
        <taxon>Methanotrichales</taxon>
        <taxon>Methanotrichaceae</taxon>
        <taxon>Methanothrix</taxon>
    </lineage>
</organism>
<evidence type="ECO:0000256" key="5">
    <source>
        <dbReference type="ARBA" id="ARBA00022989"/>
    </source>
</evidence>
<evidence type="ECO:0000256" key="1">
    <source>
        <dbReference type="ARBA" id="ARBA00004141"/>
    </source>
</evidence>
<dbReference type="PROSITE" id="PS50283">
    <property type="entry name" value="NA_SOLUT_SYMP_3"/>
    <property type="match status" value="1"/>
</dbReference>
<dbReference type="Gene3D" id="1.20.1730.10">
    <property type="entry name" value="Sodium/glucose cotransporter"/>
    <property type="match status" value="1"/>
</dbReference>
<feature type="transmembrane region" description="Helical" evidence="8">
    <location>
        <begin position="182"/>
        <end position="199"/>
    </location>
</feature>
<evidence type="ECO:0000256" key="7">
    <source>
        <dbReference type="RuleBase" id="RU362091"/>
    </source>
</evidence>
<keyword evidence="4 8" id="KW-0812">Transmembrane</keyword>
<dbReference type="Pfam" id="PF00474">
    <property type="entry name" value="SSF"/>
    <property type="match status" value="1"/>
</dbReference>
<feature type="transmembrane region" description="Helical" evidence="8">
    <location>
        <begin position="402"/>
        <end position="421"/>
    </location>
</feature>
<evidence type="ECO:0000256" key="2">
    <source>
        <dbReference type="ARBA" id="ARBA00006434"/>
    </source>
</evidence>
<dbReference type="GeneID" id="12511368"/>
<dbReference type="AlphaFoldDB" id="G7WR81"/>
<keyword evidence="10" id="KW-1185">Reference proteome</keyword>
<feature type="transmembrane region" description="Helical" evidence="8">
    <location>
        <begin position="47"/>
        <end position="70"/>
    </location>
</feature>
<protein>
    <submittedName>
        <fullName evidence="9">Na+/solute symporter</fullName>
    </submittedName>
</protein>
<evidence type="ECO:0000256" key="3">
    <source>
        <dbReference type="ARBA" id="ARBA00022448"/>
    </source>
</evidence>